<dbReference type="AlphaFoldDB" id="A0ABD2W1B8"/>
<dbReference type="SUPFAM" id="SSF82199">
    <property type="entry name" value="SET domain"/>
    <property type="match status" value="1"/>
</dbReference>
<organism evidence="1 2">
    <name type="scientific">Trichogramma kaykai</name>
    <dbReference type="NCBI Taxonomy" id="54128"/>
    <lineage>
        <taxon>Eukaryota</taxon>
        <taxon>Metazoa</taxon>
        <taxon>Ecdysozoa</taxon>
        <taxon>Arthropoda</taxon>
        <taxon>Hexapoda</taxon>
        <taxon>Insecta</taxon>
        <taxon>Pterygota</taxon>
        <taxon>Neoptera</taxon>
        <taxon>Endopterygota</taxon>
        <taxon>Hymenoptera</taxon>
        <taxon>Apocrita</taxon>
        <taxon>Proctotrupomorpha</taxon>
        <taxon>Chalcidoidea</taxon>
        <taxon>Trichogrammatidae</taxon>
        <taxon>Trichogramma</taxon>
    </lineage>
</organism>
<protein>
    <recommendedName>
        <fullName evidence="3">SET domain-containing protein</fullName>
    </recommendedName>
</protein>
<name>A0ABD2W1B8_9HYME</name>
<proteinExistence type="predicted"/>
<dbReference type="EMBL" id="JBJJXI010000146">
    <property type="protein sequence ID" value="KAL3386588.1"/>
    <property type="molecule type" value="Genomic_DNA"/>
</dbReference>
<comment type="caution">
    <text evidence="1">The sequence shown here is derived from an EMBL/GenBank/DDBJ whole genome shotgun (WGS) entry which is preliminary data.</text>
</comment>
<keyword evidence="2" id="KW-1185">Reference proteome</keyword>
<sequence length="574" mass="64704">MPKSNSTSDKSKGQKYEIARSEKLGRYLIAARDLSAGEVLFREKPLAVGVAMYERAMVCFGCMRPYHDDDDDDDKGSAAVLQCCTCSKCDLAPVCNRLCETSSESLHTSWECEFFRERAQLIGGNVAELLSVLLHARLCLLRSRRPELWRRIMAMESHLDERRGSPVWRERELGVVSVLRKYGLESSSTDPDELQRLCGVVDVNCFELRAPSSRAYQRESSQDDDNCLLRGLYATASIMSHECRGTVCLAVDESFSMSVYTAVPLGRGQVVSFNYTSSLAGTIERREHLREGKYFRCDCRVCLDPLEAGSHASCLVCPRCRRDWVAPREDTLKSDEDPYGRRLGWQCRGCERRYAGCLIESSIVLAKRWISEVDAGSVRAMEHLLDKLSSTFHTNHYLMLSLKQKLLAAYRRDVSSSSSYYNSTGPPASRKTLRRMYALCLELLGLLEIVEPGLSRLKAILLYEMHAPLAAAASRAYGAREIGPRELLDQLETARAHLRRALEMLLNEPRDTPEGRLARRGLQEMRLLQTSLEDARALAEHERMDNKDGRRKNFNAAVAAAVARGGRRKHKIVG</sequence>
<dbReference type="PANTHER" id="PTHR46455">
    <property type="entry name" value="SET AND MYND DOMAIN CONTAINING, ARTHROPOD-SPECIFIC, MEMBER 4, ISOFORM A"/>
    <property type="match status" value="1"/>
</dbReference>
<dbReference type="InterPro" id="IPR053010">
    <property type="entry name" value="SET_SmydA-8"/>
</dbReference>
<gene>
    <name evidence="1" type="ORF">TKK_018079</name>
</gene>
<evidence type="ECO:0000313" key="2">
    <source>
        <dbReference type="Proteomes" id="UP001627154"/>
    </source>
</evidence>
<dbReference type="Gene3D" id="2.170.270.10">
    <property type="entry name" value="SET domain"/>
    <property type="match status" value="1"/>
</dbReference>
<dbReference type="InterPro" id="IPR046341">
    <property type="entry name" value="SET_dom_sf"/>
</dbReference>
<evidence type="ECO:0000313" key="1">
    <source>
        <dbReference type="EMBL" id="KAL3386588.1"/>
    </source>
</evidence>
<reference evidence="1 2" key="1">
    <citation type="journal article" date="2024" name="bioRxiv">
        <title>A reference genome for Trichogramma kaykai: A tiny desert-dwelling parasitoid wasp with competing sex-ratio distorters.</title>
        <authorList>
            <person name="Culotta J."/>
            <person name="Lindsey A.R."/>
        </authorList>
    </citation>
    <scope>NUCLEOTIDE SEQUENCE [LARGE SCALE GENOMIC DNA]</scope>
    <source>
        <strain evidence="1 2">KSX58</strain>
    </source>
</reference>
<dbReference type="Proteomes" id="UP001627154">
    <property type="component" value="Unassembled WGS sequence"/>
</dbReference>
<accession>A0ABD2W1B8</accession>
<dbReference type="Gene3D" id="6.10.140.2220">
    <property type="match status" value="1"/>
</dbReference>
<dbReference type="CDD" id="cd20071">
    <property type="entry name" value="SET_SMYD"/>
    <property type="match status" value="1"/>
</dbReference>
<dbReference type="PANTHER" id="PTHR46455:SF6">
    <property type="entry name" value="RE22408P-RELATED"/>
    <property type="match status" value="1"/>
</dbReference>
<evidence type="ECO:0008006" key="3">
    <source>
        <dbReference type="Google" id="ProtNLM"/>
    </source>
</evidence>
<dbReference type="Gene3D" id="1.10.220.160">
    <property type="match status" value="1"/>
</dbReference>